<organism evidence="2 3">
    <name type="scientific">Gordonibacter pamelaeae</name>
    <dbReference type="NCBI Taxonomy" id="471189"/>
    <lineage>
        <taxon>Bacteria</taxon>
        <taxon>Bacillati</taxon>
        <taxon>Actinomycetota</taxon>
        <taxon>Coriobacteriia</taxon>
        <taxon>Eggerthellales</taxon>
        <taxon>Eggerthellaceae</taxon>
        <taxon>Gordonibacter</taxon>
    </lineage>
</organism>
<dbReference type="Proteomes" id="UP000254000">
    <property type="component" value="Unassembled WGS sequence"/>
</dbReference>
<dbReference type="EMBL" id="PPTS01000002">
    <property type="protein sequence ID" value="RDB66200.1"/>
    <property type="molecule type" value="Genomic_DNA"/>
</dbReference>
<protein>
    <submittedName>
        <fullName evidence="2">Radical SAM protein</fullName>
    </submittedName>
</protein>
<sequence>MADPRNFRLRVEFCKQGRLALLSHLEVARALERAVRRAGLPFAISQGFSPHMKIAFGAALPVGVGGLHEVFDLQLTRYVAPERALEALQAASAPDLMAKECRYIEPGAPAASVAYPVSTYRALLSCAPAALPVPDEITVVRKKKEKVLRTADFLMGGIELAGAVATFALEAKPTGSLRPDVLLHACVDAYNAAGADTPALGAAADAPSGLPEDSLSAESCAPDERLRVVTLTRIEQRA</sequence>
<keyword evidence="3" id="KW-1185">Reference proteome</keyword>
<dbReference type="Pfam" id="PF10105">
    <property type="entry name" value="DUF2344"/>
    <property type="match status" value="1"/>
</dbReference>
<comment type="caution">
    <text evidence="2">The sequence shown here is derived from an EMBL/GenBank/DDBJ whole genome shotgun (WGS) entry which is preliminary data.</text>
</comment>
<dbReference type="RefSeq" id="WP_114568349.1">
    <property type="nucleotide sequence ID" value="NZ_CABMMS010000002.1"/>
</dbReference>
<feature type="domain" description="DUF2344" evidence="1">
    <location>
        <begin position="8"/>
        <end position="153"/>
    </location>
</feature>
<evidence type="ECO:0000313" key="2">
    <source>
        <dbReference type="EMBL" id="RDB66200.1"/>
    </source>
</evidence>
<gene>
    <name evidence="2" type="ORF">C1877_03105</name>
</gene>
<name>A0A369M3J0_9ACTN</name>
<dbReference type="GeneID" id="78358702"/>
<dbReference type="NCBIfam" id="TIGR03936">
    <property type="entry name" value="sam_1_link_chp"/>
    <property type="match status" value="1"/>
</dbReference>
<dbReference type="AlphaFoldDB" id="A0A369M3J0"/>
<evidence type="ECO:0000313" key="3">
    <source>
        <dbReference type="Proteomes" id="UP000254000"/>
    </source>
</evidence>
<accession>A0A369M3J0</accession>
<dbReference type="InterPro" id="IPR018768">
    <property type="entry name" value="DUF2344"/>
</dbReference>
<evidence type="ECO:0000259" key="1">
    <source>
        <dbReference type="Pfam" id="PF10105"/>
    </source>
</evidence>
<reference evidence="2 3" key="1">
    <citation type="journal article" date="2018" name="Elife">
        <title>Discovery and characterization of a prevalent human gut bacterial enzyme sufficient for the inactivation of a family of plant toxins.</title>
        <authorList>
            <person name="Koppel N."/>
            <person name="Bisanz J.E."/>
            <person name="Pandelia M.E."/>
            <person name="Turnbaugh P.J."/>
            <person name="Balskus E.P."/>
        </authorList>
    </citation>
    <scope>NUCLEOTIDE SEQUENCE [LARGE SCALE GENOMIC DNA]</scope>
    <source>
        <strain evidence="2 3">3C</strain>
    </source>
</reference>
<dbReference type="OrthoDB" id="9780488at2"/>
<proteinExistence type="predicted"/>